<keyword evidence="3" id="KW-0408">Iron</keyword>
<dbReference type="Proteomes" id="UP000695022">
    <property type="component" value="Unplaced"/>
</dbReference>
<keyword evidence="5" id="KW-0472">Membrane</keyword>
<evidence type="ECO:0000313" key="8">
    <source>
        <dbReference type="RefSeq" id="XP_014662645.1"/>
    </source>
</evidence>
<dbReference type="PANTHER" id="PTHR19353">
    <property type="entry name" value="FATTY ACID DESATURASE 2"/>
    <property type="match status" value="1"/>
</dbReference>
<dbReference type="Pfam" id="PF00173">
    <property type="entry name" value="Cyt-b5"/>
    <property type="match status" value="1"/>
</dbReference>
<protein>
    <submittedName>
        <fullName evidence="8">Sphingolipid 10-desaturase-like isoform X1</fullName>
    </submittedName>
</protein>
<dbReference type="InterPro" id="IPR001199">
    <property type="entry name" value="Cyt_B5-like_heme/steroid-bd"/>
</dbReference>
<dbReference type="SUPFAM" id="SSF55856">
    <property type="entry name" value="Cytochrome b5-like heme/steroid binding domain"/>
    <property type="match status" value="1"/>
</dbReference>
<dbReference type="InterPro" id="IPR036400">
    <property type="entry name" value="Cyt_B5-like_heme/steroid_sf"/>
</dbReference>
<dbReference type="PROSITE" id="PS50255">
    <property type="entry name" value="CYTOCHROME_B5_2"/>
    <property type="match status" value="1"/>
</dbReference>
<evidence type="ECO:0000256" key="4">
    <source>
        <dbReference type="SAM" id="MobiDB-lite"/>
    </source>
</evidence>
<dbReference type="Gene3D" id="3.10.120.10">
    <property type="entry name" value="Cytochrome b5-like heme/steroid binding domain"/>
    <property type="match status" value="1"/>
</dbReference>
<accession>A0ABM1DRS4</accession>
<dbReference type="SMART" id="SM01117">
    <property type="entry name" value="Cyt-b5"/>
    <property type="match status" value="1"/>
</dbReference>
<gene>
    <name evidence="8" type="primary">LOC106805528</name>
</gene>
<dbReference type="CDD" id="cd03506">
    <property type="entry name" value="Delta6-FADS-like"/>
    <property type="match status" value="1"/>
</dbReference>
<dbReference type="InterPro" id="IPR018506">
    <property type="entry name" value="Cyt_B5_heme-BS"/>
</dbReference>
<evidence type="ECO:0000313" key="7">
    <source>
        <dbReference type="Proteomes" id="UP000695022"/>
    </source>
</evidence>
<dbReference type="InterPro" id="IPR012171">
    <property type="entry name" value="Fatty_acid_desaturase"/>
</dbReference>
<dbReference type="InterPro" id="IPR005804">
    <property type="entry name" value="FA_desaturase_dom"/>
</dbReference>
<feature type="domain" description="Cytochrome b5 heme-binding" evidence="6">
    <location>
        <begin position="43"/>
        <end position="108"/>
    </location>
</feature>
<evidence type="ECO:0000259" key="6">
    <source>
        <dbReference type="PROSITE" id="PS50255"/>
    </source>
</evidence>
<name>A0ABM1DRS4_PRICU</name>
<evidence type="ECO:0000256" key="3">
    <source>
        <dbReference type="ARBA" id="ARBA00023004"/>
    </source>
</evidence>
<evidence type="ECO:0000256" key="2">
    <source>
        <dbReference type="ARBA" id="ARBA00022723"/>
    </source>
</evidence>
<dbReference type="Pfam" id="PF00487">
    <property type="entry name" value="FA_desaturase"/>
    <property type="match status" value="1"/>
</dbReference>
<feature type="transmembrane region" description="Helical" evidence="5">
    <location>
        <begin position="177"/>
        <end position="194"/>
    </location>
</feature>
<proteinExistence type="predicted"/>
<reference evidence="8" key="1">
    <citation type="submission" date="2025-08" db="UniProtKB">
        <authorList>
            <consortium name="RefSeq"/>
        </authorList>
    </citation>
    <scope>IDENTIFICATION</scope>
</reference>
<dbReference type="RefSeq" id="XP_014662645.1">
    <property type="nucleotide sequence ID" value="XM_014807159.1"/>
</dbReference>
<dbReference type="PANTHER" id="PTHR19353:SF82">
    <property type="entry name" value="CYTOCHROME B5 HEME-BINDING DOMAIN-CONTAINING PROTEIN"/>
    <property type="match status" value="1"/>
</dbReference>
<sequence>MVGKGIHARASAGNATNRHRNSRVIAPQFCRHSTMSPTTTELKHRRTPSEVTEFSPDDIDLSFPDRKLVGIDGKWYDVTNFVDKHPGGPVIEKFIGKDATAVFHAYGHRDFVLKHRKPVGKYVRRYNPIDVAFEKLERDLRAKGFFETDWTWYVGKVAVVVALFVIAVTLVTCFDAWYCHYLGAVALAFFWQQNGFIMHEFMHSQLFKDFSKDKYGGLFFGTVCFGISAHWWRDEHILHHALTNIVDVPNRFIDPQMWEGTWAQNEKMFALFQTRLQYYAIKIQHFTFVPCVIFVGRLEIVFDSFILQLERRWQEWVGWALHWVWLCTLLSHLPTWREVAIFYAIASSVQGIFHFQLILSHYCKMFAHLHEFHEMSWYRYQVQSNMNIDCPLWQDWYYGGLQFHIEHHLFPTMARNKLRAAAAYVQPLCEEHGIPYDSCCFTTALTKTLSHLKVAGSHFKLDPR</sequence>
<dbReference type="GeneID" id="106805528"/>
<keyword evidence="5" id="KW-0812">Transmembrane</keyword>
<keyword evidence="5" id="KW-1133">Transmembrane helix</keyword>
<feature type="region of interest" description="Disordered" evidence="4">
    <location>
        <begin position="1"/>
        <end position="24"/>
    </location>
</feature>
<keyword evidence="7" id="KW-1185">Reference proteome</keyword>
<feature type="transmembrane region" description="Helical" evidence="5">
    <location>
        <begin position="215"/>
        <end position="232"/>
    </location>
</feature>
<dbReference type="PROSITE" id="PS00191">
    <property type="entry name" value="CYTOCHROME_B5_1"/>
    <property type="match status" value="1"/>
</dbReference>
<dbReference type="PIRSF" id="PIRSF015921">
    <property type="entry name" value="FA_sphinglp_des"/>
    <property type="match status" value="1"/>
</dbReference>
<keyword evidence="2" id="KW-0479">Metal-binding</keyword>
<organism evidence="7 8">
    <name type="scientific">Priapulus caudatus</name>
    <name type="common">Priapulid worm</name>
    <dbReference type="NCBI Taxonomy" id="37621"/>
    <lineage>
        <taxon>Eukaryota</taxon>
        <taxon>Metazoa</taxon>
        <taxon>Ecdysozoa</taxon>
        <taxon>Scalidophora</taxon>
        <taxon>Priapulida</taxon>
        <taxon>Priapulimorpha</taxon>
        <taxon>Priapulimorphida</taxon>
        <taxon>Priapulidae</taxon>
        <taxon>Priapulus</taxon>
    </lineage>
</organism>
<evidence type="ECO:0000256" key="5">
    <source>
        <dbReference type="SAM" id="Phobius"/>
    </source>
</evidence>
<feature type="transmembrane region" description="Helical" evidence="5">
    <location>
        <begin position="150"/>
        <end position="171"/>
    </location>
</feature>
<keyword evidence="1" id="KW-0349">Heme</keyword>
<evidence type="ECO:0000256" key="1">
    <source>
        <dbReference type="ARBA" id="ARBA00022617"/>
    </source>
</evidence>